<sequence>MTPKKRDILIRGQTGIAQKVYECVPVQEPWASFQVLAAMRNMTGSTPDTRIVSGCLASLVDAGLIKKVGRDQYQRIVVERLDAEPNSKTKDPQMAEAVQSVEPKHVEQKRGVSPLEMLSDLATEIVGMAEHMKRLAARVEDVALAVEQEREVTAKSVEQYRQLKALLKNLQGEVDQ</sequence>
<dbReference type="AlphaFoldDB" id="A0A931D4A6"/>
<dbReference type="Proteomes" id="UP000596932">
    <property type="component" value="Unassembled WGS sequence"/>
</dbReference>
<name>A0A931D4A6_9PSED</name>
<proteinExistence type="predicted"/>
<organism evidence="1 2">
    <name type="scientific">Pseudomonas chaetocerotis</name>
    <dbReference type="NCBI Taxonomy" id="2758695"/>
    <lineage>
        <taxon>Bacteria</taxon>
        <taxon>Pseudomonadati</taxon>
        <taxon>Pseudomonadota</taxon>
        <taxon>Gammaproteobacteria</taxon>
        <taxon>Pseudomonadales</taxon>
        <taxon>Pseudomonadaceae</taxon>
        <taxon>Pseudomonas</taxon>
    </lineage>
</organism>
<keyword evidence="2" id="KW-1185">Reference proteome</keyword>
<comment type="caution">
    <text evidence="1">The sequence shown here is derived from an EMBL/GenBank/DDBJ whole genome shotgun (WGS) entry which is preliminary data.</text>
</comment>
<protein>
    <submittedName>
        <fullName evidence="1">Uncharacterized protein</fullName>
    </submittedName>
</protein>
<dbReference type="RefSeq" id="WP_196474958.1">
    <property type="nucleotide sequence ID" value="NZ_JACFYX020000007.1"/>
</dbReference>
<dbReference type="EMBL" id="JACFYX010000008">
    <property type="protein sequence ID" value="MBG0835485.1"/>
    <property type="molecule type" value="Genomic_DNA"/>
</dbReference>
<evidence type="ECO:0000313" key="2">
    <source>
        <dbReference type="Proteomes" id="UP000596932"/>
    </source>
</evidence>
<reference evidence="1" key="1">
    <citation type="submission" date="2020-07" db="EMBL/GenBank/DDBJ databases">
        <title>Pseudomonas chaetoceroseae sp. nov., a new member of the Pseudomonas oleovorans group isolated from a culture of Chaetoceros calcitrans.</title>
        <authorList>
            <person name="Girard L."/>
            <person name="Lood C."/>
            <person name="De Mot R."/>
            <person name="Baudart J."/>
        </authorList>
    </citation>
    <scope>NUCLEOTIDE SEQUENCE</scope>
    <source>
        <strain evidence="1">536</strain>
    </source>
</reference>
<evidence type="ECO:0000313" key="1">
    <source>
        <dbReference type="EMBL" id="MBG0835485.1"/>
    </source>
</evidence>
<accession>A0A931D4A6</accession>
<gene>
    <name evidence="1" type="ORF">H3221_10215</name>
</gene>